<dbReference type="EMBL" id="BNCO01000012">
    <property type="protein sequence ID" value="GIL52032.1"/>
    <property type="molecule type" value="Genomic_DNA"/>
</dbReference>
<comment type="caution">
    <text evidence="4">The sequence shown here is derived from an EMBL/GenBank/DDBJ whole genome shotgun (WGS) entry which is preliminary data.</text>
</comment>
<evidence type="ECO:0000256" key="2">
    <source>
        <dbReference type="SAM" id="Phobius"/>
    </source>
</evidence>
<feature type="chain" id="PRO_5035144730" evidence="3">
    <location>
        <begin position="20"/>
        <end position="3450"/>
    </location>
</feature>
<protein>
    <submittedName>
        <fullName evidence="4">Uncharacterized protein</fullName>
    </submittedName>
</protein>
<feature type="region of interest" description="Disordered" evidence="1">
    <location>
        <begin position="881"/>
        <end position="907"/>
    </location>
</feature>
<dbReference type="SUPFAM" id="SSF51126">
    <property type="entry name" value="Pectin lyase-like"/>
    <property type="match status" value="1"/>
</dbReference>
<feature type="region of interest" description="Disordered" evidence="1">
    <location>
        <begin position="2591"/>
        <end position="2696"/>
    </location>
</feature>
<feature type="region of interest" description="Disordered" evidence="1">
    <location>
        <begin position="1591"/>
        <end position="1700"/>
    </location>
</feature>
<feature type="compositionally biased region" description="Polar residues" evidence="1">
    <location>
        <begin position="2605"/>
        <end position="2616"/>
    </location>
</feature>
<feature type="compositionally biased region" description="Pro residues" evidence="1">
    <location>
        <begin position="379"/>
        <end position="388"/>
    </location>
</feature>
<feature type="compositionally biased region" description="Pro residues" evidence="1">
    <location>
        <begin position="433"/>
        <end position="457"/>
    </location>
</feature>
<keyword evidence="2" id="KW-0812">Transmembrane</keyword>
<feature type="compositionally biased region" description="Polar residues" evidence="1">
    <location>
        <begin position="3369"/>
        <end position="3390"/>
    </location>
</feature>
<feature type="compositionally biased region" description="Pro residues" evidence="1">
    <location>
        <begin position="395"/>
        <end position="406"/>
    </location>
</feature>
<feature type="compositionally biased region" description="Polar residues" evidence="1">
    <location>
        <begin position="300"/>
        <end position="316"/>
    </location>
</feature>
<dbReference type="InterPro" id="IPR011050">
    <property type="entry name" value="Pectin_lyase_fold/virulence"/>
</dbReference>
<gene>
    <name evidence="4" type="ORF">Vafri_7994</name>
</gene>
<feature type="compositionally biased region" description="Pro residues" evidence="1">
    <location>
        <begin position="247"/>
        <end position="258"/>
    </location>
</feature>
<feature type="region of interest" description="Disordered" evidence="1">
    <location>
        <begin position="3272"/>
        <end position="3450"/>
    </location>
</feature>
<keyword evidence="3" id="KW-0732">Signal</keyword>
<feature type="compositionally biased region" description="Low complexity" evidence="1">
    <location>
        <begin position="1676"/>
        <end position="1688"/>
    </location>
</feature>
<feature type="compositionally biased region" description="Basic and acidic residues" evidence="1">
    <location>
        <begin position="1650"/>
        <end position="1670"/>
    </location>
</feature>
<feature type="transmembrane region" description="Helical" evidence="2">
    <location>
        <begin position="2959"/>
        <end position="2978"/>
    </location>
</feature>
<feature type="region of interest" description="Disordered" evidence="1">
    <location>
        <begin position="247"/>
        <end position="457"/>
    </location>
</feature>
<feature type="compositionally biased region" description="Acidic residues" evidence="1">
    <location>
        <begin position="3120"/>
        <end position="3129"/>
    </location>
</feature>
<sequence>MLVTEVFLVTLLLLLPVDGARERPWCTGGSALCSAVTQESTYQHTSVTAGNGLVYTLGGRKGGGQDEIFIPDQLYELEPKTLVLRSQPLSGWQEVQGRAAHSMIEWVDGLGRRHLVVFGGVAYRPSDQATSQEIVLNDVASVSLQTFAWSPHKSTGTAPDPRKFASAAVWRSDMMLVYGGQLANDSWSNELWAYNLTDRRWMGQVYNVTSDSAPSARGYAGLAVYGDLLLLYGGYLRKFVSVLAPSPPSPPPGLPVGPNPTSGSSPSSSPNSNPTNSPPSSTNSPAGSSGGPTPPSTGNCSLSANSTLSSNCTANAPNVPAPQSNGSVPPSSSIQSPSITATPPATGTPGSGNSPLTPPTAGRGPPNPQPPSSWQGAPPSDPPSPSPPTQSQALAPPPSQVLPAPPLASRMQPASQGGRRRGLSQGSGFSPAAPTPPPPRQPPSPETPAPTPTSAPPPVYLTMKKYVVYKDLWLLDLRPLVATNDVTNITTGSGSGSVLRTNSTLWIQTKIDTAPNETYVSMAAFDVSLRLSQESGTLVVYASGAVKPYGYDLESYWRQWYARYTISNLSDAITQIDQGARTVTLFLQRRGMFQHPDLASSPTSSCCWVNVDDSPVDLESGSGIVTFEAGLLSTPFVREQTLAVTADGGMIVHGGQREADDFPIAIPTSRRLLLRWSNGGVLALSSASLKHSYFMSSSSSVIMRSMHAIQLPSPLSSNVTTDDSSTSTSTGIIYFGKRDTSVVSVPELSFVILSNTSAFEEIGTCETGSGQCGSLNVSGSTDSAPKRDAYASAPFLVPYTGRKYGSSDPFQVKTPLVLIYGGYETTSGAVTSTSSDTSTPWLALQIKTALIACDTTNTLTSTQWATYATCAYNKLNVTCTSGSSSSPSSSPSSSSSTGSAGPAPSTGRRHLYTRLQHQQSGGESYLEEYEATRQIVDIYDQGDDYDNLSADYNSHGTRSSGGSSRRFRSHGIRGGARRLAATGAIDTTAKKYFNSALLVAWQDASWQPLTAQSVGSQRILYDVVANLQGGTTHSPGPRVASTMSAISDQAALLFGGYTFDYTAAMDDGSVTSNELLLANDVHYIRVYAGGDAVNFTSYGAAQCPSGASCTPASPVQWNPEQPLPQVAPLRQPRVSELPNSVNNFSCAGGTSVLVEAMMSLSESSSSSLGLTITTWSGNVLFNLDRIVSVLDGTVVSPLSVISITTIELPKGLIQVWMTSAEGRGWTQDEDYTTTRASCCKSDAVPGEPESQCCPQIRLSSVSCGKGKTYLQGFGPGEATFDVGSSNRAASRSNMTFFQYRKGYGLLVQPSPEALPIGEAASYTQFPLEQAGCYLHTFELQPQISSLRPTPRCRHASVFLNTTDIEKVYGPNGILVVHGGSSTISVSNATTRLSDLWVFFLSNNTWAQLKAIGTLPPALIDHAMVAVGTQIYLGGGEYFNTTSRAFQQDSTVYLLDLGLPTLYWRKLSGGSTLYTGGTSSTSSYYSLAYVPELNRLAFSTPKDLLFIPITSRSSVSTSNTSNNSGAGTNSNDSVPAPSLTSIDSSVISPLLSSLYDGDTLMLSELSSITVAPGHPMSVYAAILIQGRYAPPPTGAGASQHRQLLQGSLLGPDPDPDPEALPGPDAAPSDSTGSSSREEDLKFSGTVYRLSLTEDKEISLRHEPRHNRDSRSHSHLLQSRPRSSQHQQHSNSVPWGSAVSSRQVVEHAKDINNTDNGEADGQGVDRGRVGGRRLRVTSAPPGSPPPVPPVPPVPSPASTSLEDLLSQYLSGTGLTEIDCSGADRAMTIVSGGVLIENLLFRNCRDTAVVVESLSGSQPVRFANCVFFNNSGTLGGALRVGSGAKVVIESSLFLGNDASQGGALFVEGGGLVINVTRSTFTRNGNGNRPGNRQGGAVYGDSGSCLQSFATCQFHSNGDLSTTTTTTSSSSSNSSSNSTALGGGMLLVRPSCGCSVIDSSFTLNKAAVGGGLAVSELDSTLEFTLTATNFTGNVAFSKAGALSLDYVYGSVSMTGCRFESNWARYRGGAVFSSSTRVARASGCDFLTNTAALSTGGAWSAEKEGTITMEGGRVAGNFAKYGGGLSLNRDLTLLASNVFFEENSAQYAGALESLDCSLLNITSCSFTSNSAYAAGALSIFKASLGADILNCNFTSNMAASNASATDACGRSGSGGGGAVCLDIAGSVRLLGGTFANNSATNGGAIWASQSCNPFTDDQCGHVLLLNTRLYENAAVGGGGGGLFVYEADDLNVSCTGDESMLLDAITFAAAADIAANGTACNGSWYGNTALYGALIASTAMSMHVLTPLNSSISEYRSNDLLVVTVELRDSFGQRISGGSPETTTVFNAAGNSIQPTGVLTARASEGVANFTALRVRASPDAYTFNISAYGTIHDILDAVVSVEVRRCVVGEVTNAEKDMCTPCAAGTYSYNPQNTSCDRCPENARCSDTGTGGFVILPEDGYWRSGPYSPQVISCPNADSCSYDGATMTAAVPGIVKARDVALLDALMKIGGGGSGTHFVMNNSHTAVEWYRALQCREGYFGNVCGGCAEGYGQTRDATCAKCPNRSLNALFYFLVSLINVLMIVITVRAQLVKGKEVRRKPNSAKDSEATATAPRSTTTKDGAKDAASGSILPDAPGDGSCGEKAPEAGECGGSSKGDKAAQSVHDDPKAAAAKESPPPSCGPDSAQLTSPFEDDMRDDELESGTPSIVLKILVSYLQVVSIVKDVALVWPSPVEWLLKLEMQVSFGITTLVSLDCSLPSTGVPKSVARVLVTVTTPFIMVILAVPVWVLLYPAHVLARQKKGLSPLDRRRYIKVRVIMTAITIVFFTYPTVTNVLLSIFSCPLLDDLPTRGTPYGDQLYSVGRYWGKDYNLRCYHGVHRLMMLILGVPGVLLFSVGVPAFSSWFLWYNRKRLRRRNFFRAYGFLYSDYEDRCYVWESAIMLRKLVIVAVVVFLGAISVQVQLLVSLGVIIVAIAAQIWYDPYRCPRMDALERISLYGTATLIYISLFFLLDLGDVMGLILTVLLLGLNGLILAWFVIVMIREIVRLIMRGLDAGEDGVVTSQDVMNVLEVMAVKRPWLAKRILNLDQLVRKHPSAARFLSYAYPYGETTDPWVRAHLALDPDFNLEPEPEPEPEPKDPRPNQTRQNERPGKDRRQGSQDGFAEISGMAPEGARSQVEIRALPSAHQMGLEEVPTPKAAAAAAATGAASSGAVVCPTVMASSGDSSSRLACVSSVVLVPSNAASVSRRTSISALTAPVVTPTATRNAPVLLGAESATPEAAGGAGKGAGADTYRPSLPGMTQTGQMPTTPSSVATPPAASVVSAPGSRPGSRGLSDSGRLTRLEGRIRVFPQPLQDQSPPAGQGLPPWKVATTDDSVGGQQLNRTQPPNASAQDPTERHIGGMNGAMVGSRPGSAAGDSSGVGNSRRSLSAWGAKSQSPGERDWAAGREGVQQP</sequence>
<evidence type="ECO:0000256" key="3">
    <source>
        <dbReference type="SAM" id="SignalP"/>
    </source>
</evidence>
<dbReference type="SUPFAM" id="SSF50965">
    <property type="entry name" value="Galactose oxidase, central domain"/>
    <property type="match status" value="1"/>
</dbReference>
<feature type="compositionally biased region" description="Low complexity" evidence="1">
    <location>
        <begin position="259"/>
        <end position="287"/>
    </location>
</feature>
<feature type="signal peptide" evidence="3">
    <location>
        <begin position="1"/>
        <end position="19"/>
    </location>
</feature>
<feature type="compositionally biased region" description="Low complexity" evidence="1">
    <location>
        <begin position="423"/>
        <end position="432"/>
    </location>
</feature>
<feature type="compositionally biased region" description="Low complexity" evidence="1">
    <location>
        <begin position="1512"/>
        <end position="1532"/>
    </location>
</feature>
<keyword evidence="5" id="KW-1185">Reference proteome</keyword>
<keyword evidence="2" id="KW-0472">Membrane</keyword>
<feature type="transmembrane region" description="Helical" evidence="2">
    <location>
        <begin position="2565"/>
        <end position="2587"/>
    </location>
</feature>
<feature type="compositionally biased region" description="Basic and acidic residues" evidence="1">
    <location>
        <begin position="3130"/>
        <end position="3153"/>
    </location>
</feature>
<feature type="transmembrane region" description="Helical" evidence="2">
    <location>
        <begin position="2990"/>
        <end position="3007"/>
    </location>
</feature>
<dbReference type="SMART" id="SM00710">
    <property type="entry name" value="PbH1"/>
    <property type="match status" value="7"/>
</dbReference>
<feature type="transmembrane region" description="Helical" evidence="2">
    <location>
        <begin position="2811"/>
        <end position="2836"/>
    </location>
</feature>
<dbReference type="SUPFAM" id="SSF117281">
    <property type="entry name" value="Kelch motif"/>
    <property type="match status" value="1"/>
</dbReference>
<feature type="compositionally biased region" description="Basic and acidic residues" evidence="1">
    <location>
        <begin position="2652"/>
        <end position="2665"/>
    </location>
</feature>
<evidence type="ECO:0000313" key="4">
    <source>
        <dbReference type="EMBL" id="GIL52032.1"/>
    </source>
</evidence>
<feature type="compositionally biased region" description="Low complexity" evidence="1">
    <location>
        <begin position="322"/>
        <end position="355"/>
    </location>
</feature>
<feature type="region of interest" description="Disordered" evidence="1">
    <location>
        <begin position="1731"/>
        <end position="1757"/>
    </location>
</feature>
<proteinExistence type="predicted"/>
<reference evidence="4" key="1">
    <citation type="journal article" date="2021" name="Proc. Natl. Acad. Sci. U.S.A.">
        <title>Three genomes in the algal genus Volvox reveal the fate of a haploid sex-determining region after a transition to homothallism.</title>
        <authorList>
            <person name="Yamamoto K."/>
            <person name="Hamaji T."/>
            <person name="Kawai-Toyooka H."/>
            <person name="Matsuzaki R."/>
            <person name="Takahashi F."/>
            <person name="Nishimura Y."/>
            <person name="Kawachi M."/>
            <person name="Noguchi H."/>
            <person name="Minakuchi Y."/>
            <person name="Umen J.G."/>
            <person name="Toyoda A."/>
            <person name="Nozaki H."/>
        </authorList>
    </citation>
    <scope>NUCLEOTIDE SEQUENCE</scope>
    <source>
        <strain evidence="4">NIES-3780</strain>
    </source>
</reference>
<dbReference type="Gene3D" id="2.120.10.80">
    <property type="entry name" value="Kelch-type beta propeller"/>
    <property type="match status" value="2"/>
</dbReference>
<feature type="compositionally biased region" description="Polar residues" evidence="1">
    <location>
        <begin position="1689"/>
        <end position="1700"/>
    </location>
</feature>
<dbReference type="PANTHER" id="PTHR11319">
    <property type="entry name" value="G PROTEIN-COUPLED RECEPTOR-RELATED"/>
    <property type="match status" value="1"/>
</dbReference>
<evidence type="ECO:0000313" key="5">
    <source>
        <dbReference type="Proteomes" id="UP000747399"/>
    </source>
</evidence>
<feature type="transmembrane region" description="Helical" evidence="2">
    <location>
        <begin position="2704"/>
        <end position="2726"/>
    </location>
</feature>
<feature type="region of interest" description="Disordered" evidence="1">
    <location>
        <begin position="1512"/>
        <end position="1536"/>
    </location>
</feature>
<dbReference type="InterPro" id="IPR006626">
    <property type="entry name" value="PbH1"/>
</dbReference>
<evidence type="ECO:0000256" key="1">
    <source>
        <dbReference type="SAM" id="MobiDB-lite"/>
    </source>
</evidence>
<feature type="region of interest" description="Disordered" evidence="1">
    <location>
        <begin position="3119"/>
        <end position="3169"/>
    </location>
</feature>
<dbReference type="Pfam" id="PF24681">
    <property type="entry name" value="Kelch_KLHDC2_KLHL20_DRC7"/>
    <property type="match status" value="1"/>
</dbReference>
<dbReference type="PRINTS" id="PR01217">
    <property type="entry name" value="PRICHEXTENSN"/>
</dbReference>
<accession>A0A8J4B186</accession>
<feature type="transmembrane region" description="Helical" evidence="2">
    <location>
        <begin position="2766"/>
        <end position="2790"/>
    </location>
</feature>
<name>A0A8J4B186_9CHLO</name>
<dbReference type="InterPro" id="IPR015915">
    <property type="entry name" value="Kelch-typ_b-propeller"/>
</dbReference>
<feature type="transmembrane region" description="Helical" evidence="2">
    <location>
        <begin position="2877"/>
        <end position="2903"/>
    </location>
</feature>
<feature type="transmembrane region" description="Helical" evidence="2">
    <location>
        <begin position="3013"/>
        <end position="3037"/>
    </location>
</feature>
<feature type="compositionally biased region" description="Low complexity" evidence="1">
    <location>
        <begin position="3303"/>
        <end position="3321"/>
    </location>
</feature>
<feature type="compositionally biased region" description="Low complexity" evidence="1">
    <location>
        <begin position="881"/>
        <end position="906"/>
    </location>
</feature>
<feature type="compositionally biased region" description="Pro residues" evidence="1">
    <location>
        <begin position="1739"/>
        <end position="1753"/>
    </location>
</feature>
<keyword evidence="2" id="KW-1133">Transmembrane helix</keyword>
<dbReference type="PANTHER" id="PTHR11319:SF35">
    <property type="entry name" value="OUTER MEMBRANE PROTEIN PMPC-RELATED"/>
    <property type="match status" value="1"/>
</dbReference>
<dbReference type="InterPro" id="IPR011043">
    <property type="entry name" value="Gal_Oxase/kelch_b-propeller"/>
</dbReference>
<feature type="compositionally biased region" description="Low complexity" evidence="1">
    <location>
        <begin position="954"/>
        <end position="964"/>
    </location>
</feature>
<dbReference type="Proteomes" id="UP000747399">
    <property type="component" value="Unassembled WGS sequence"/>
</dbReference>
<feature type="region of interest" description="Disordered" evidence="1">
    <location>
        <begin position="949"/>
        <end position="971"/>
    </location>
</feature>
<organism evidence="4 5">
    <name type="scientific">Volvox africanus</name>
    <dbReference type="NCBI Taxonomy" id="51714"/>
    <lineage>
        <taxon>Eukaryota</taxon>
        <taxon>Viridiplantae</taxon>
        <taxon>Chlorophyta</taxon>
        <taxon>core chlorophytes</taxon>
        <taxon>Chlorophyceae</taxon>
        <taxon>CS clade</taxon>
        <taxon>Chlamydomonadales</taxon>
        <taxon>Volvocaceae</taxon>
        <taxon>Volvox</taxon>
    </lineage>
</organism>